<feature type="domain" description="Fluoroacetyl-CoA-specific thioesterase-like" evidence="1">
    <location>
        <begin position="38"/>
        <end position="124"/>
    </location>
</feature>
<dbReference type="CDD" id="cd03440">
    <property type="entry name" value="hot_dog"/>
    <property type="match status" value="1"/>
</dbReference>
<reference evidence="2 3" key="1">
    <citation type="submission" date="2015-03" db="EMBL/GenBank/DDBJ databases">
        <title>Genome sequence of Variovorax paradoxus TBEA6.</title>
        <authorList>
            <person name="Poehlein A."/>
            <person name="Schuldes J."/>
            <person name="Wuebbeler J.H."/>
            <person name="Hiessl S."/>
            <person name="Steinbuechel A."/>
            <person name="Daniel R."/>
        </authorList>
    </citation>
    <scope>NUCLEOTIDE SEQUENCE [LARGE SCALE GENOMIC DNA]</scope>
    <source>
        <strain evidence="2 3">TBEA6</strain>
    </source>
</reference>
<dbReference type="RefSeq" id="WP_047787190.1">
    <property type="nucleotide sequence ID" value="NZ_JZWI01000043.1"/>
</dbReference>
<dbReference type="AlphaFoldDB" id="A0A0H2M721"/>
<dbReference type="InterPro" id="IPR054485">
    <property type="entry name" value="FlK-like_dom"/>
</dbReference>
<dbReference type="Gene3D" id="3.10.129.10">
    <property type="entry name" value="Hotdog Thioesterase"/>
    <property type="match status" value="1"/>
</dbReference>
<organism evidence="2 3">
    <name type="scientific">Variovorax paradoxus</name>
    <dbReference type="NCBI Taxonomy" id="34073"/>
    <lineage>
        <taxon>Bacteria</taxon>
        <taxon>Pseudomonadati</taxon>
        <taxon>Pseudomonadota</taxon>
        <taxon>Betaproteobacteria</taxon>
        <taxon>Burkholderiales</taxon>
        <taxon>Comamonadaceae</taxon>
        <taxon>Variovorax</taxon>
    </lineage>
</organism>
<evidence type="ECO:0000313" key="3">
    <source>
        <dbReference type="Proteomes" id="UP000035170"/>
    </source>
</evidence>
<dbReference type="GO" id="GO:0016787">
    <property type="term" value="F:hydrolase activity"/>
    <property type="evidence" value="ECO:0007669"/>
    <property type="project" value="UniProtKB-KW"/>
</dbReference>
<keyword evidence="2" id="KW-0378">Hydrolase</keyword>
<dbReference type="Pfam" id="PF22636">
    <property type="entry name" value="FlK"/>
    <property type="match status" value="1"/>
</dbReference>
<protein>
    <submittedName>
        <fullName evidence="2">Fluoroacetyl-CoA thioesterase</fullName>
        <ecNumber evidence="2">3.1.2.29</ecNumber>
    </submittedName>
</protein>
<dbReference type="EC" id="3.1.2.29" evidence="2"/>
<sequence>MNQQGVSEICFEETYAVSHDQTARSLFARLPHGREYAQTLIECLATGYLVAVVESICVREMQIHIDATMEVVVGRTVHIEHLGPIPPTTRLRLRGWVEGLGERSATFRVQAYDDHELVLEGIVTLVAAHRASIESRIATKVDALEAARGGGQQG</sequence>
<dbReference type="SUPFAM" id="SSF54637">
    <property type="entry name" value="Thioesterase/thiol ester dehydrase-isomerase"/>
    <property type="match status" value="1"/>
</dbReference>
<dbReference type="EMBL" id="JZWI01000043">
    <property type="protein sequence ID" value="KLN52875.1"/>
    <property type="molecule type" value="Genomic_DNA"/>
</dbReference>
<dbReference type="InterPro" id="IPR029069">
    <property type="entry name" value="HotDog_dom_sf"/>
</dbReference>
<accession>A0A0H2M721</accession>
<name>A0A0H2M721_VARPD</name>
<comment type="caution">
    <text evidence="2">The sequence shown here is derived from an EMBL/GenBank/DDBJ whole genome shotgun (WGS) entry which is preliminary data.</text>
</comment>
<evidence type="ECO:0000313" key="2">
    <source>
        <dbReference type="EMBL" id="KLN52875.1"/>
    </source>
</evidence>
<evidence type="ECO:0000259" key="1">
    <source>
        <dbReference type="Pfam" id="PF22636"/>
    </source>
</evidence>
<dbReference type="PATRIC" id="fig|34073.19.peg.6207"/>
<dbReference type="Proteomes" id="UP000035170">
    <property type="component" value="Unassembled WGS sequence"/>
</dbReference>
<keyword evidence="3" id="KW-1185">Reference proteome</keyword>
<proteinExistence type="predicted"/>
<gene>
    <name evidence="2" type="primary">flK</name>
    <name evidence="2" type="ORF">VPARA_60450</name>
</gene>